<dbReference type="RefSeq" id="WP_090317270.1">
    <property type="nucleotide sequence ID" value="NZ_FNOE01000006.1"/>
</dbReference>
<dbReference type="Gene3D" id="3.30.2310.20">
    <property type="entry name" value="RelE-like"/>
    <property type="match status" value="1"/>
</dbReference>
<sequence length="96" mass="11580">MNYWFHPDAESEFNQAIDYYEEIETGLGYDFAIEVYATIQRSIIYPNSWPVLEGDIRRCLVRRFPYGVLYSIEPNGLFILAIMNLHRDPDYWKHRR</sequence>
<dbReference type="InterPro" id="IPR035093">
    <property type="entry name" value="RelE/ParE_toxin_dom_sf"/>
</dbReference>
<dbReference type="AlphaFoldDB" id="A0A1H8MV35"/>
<reference evidence="2" key="1">
    <citation type="submission" date="2016-10" db="EMBL/GenBank/DDBJ databases">
        <authorList>
            <person name="Varghese N."/>
            <person name="Submissions S."/>
        </authorList>
    </citation>
    <scope>NUCLEOTIDE SEQUENCE [LARGE SCALE GENOMIC DNA]</scope>
    <source>
        <strain evidence="2">Nm76</strain>
    </source>
</reference>
<organism evidence="1 2">
    <name type="scientific">Nitrosomonas oligotropha</name>
    <dbReference type="NCBI Taxonomy" id="42354"/>
    <lineage>
        <taxon>Bacteria</taxon>
        <taxon>Pseudomonadati</taxon>
        <taxon>Pseudomonadota</taxon>
        <taxon>Betaproteobacteria</taxon>
        <taxon>Nitrosomonadales</taxon>
        <taxon>Nitrosomonadaceae</taxon>
        <taxon>Nitrosomonas</taxon>
    </lineage>
</organism>
<evidence type="ECO:0000313" key="1">
    <source>
        <dbReference type="EMBL" id="SEO21227.1"/>
    </source>
</evidence>
<keyword evidence="2" id="KW-1185">Reference proteome</keyword>
<evidence type="ECO:0008006" key="3">
    <source>
        <dbReference type="Google" id="ProtNLM"/>
    </source>
</evidence>
<proteinExistence type="predicted"/>
<gene>
    <name evidence="1" type="ORF">SAMN05216333_10636</name>
</gene>
<dbReference type="STRING" id="42354.SAMN05216333_10636"/>
<dbReference type="OrthoDB" id="278204at2"/>
<dbReference type="EMBL" id="FODO01000006">
    <property type="protein sequence ID" value="SEO21227.1"/>
    <property type="molecule type" value="Genomic_DNA"/>
</dbReference>
<dbReference type="Proteomes" id="UP000198814">
    <property type="component" value="Unassembled WGS sequence"/>
</dbReference>
<evidence type="ECO:0000313" key="2">
    <source>
        <dbReference type="Proteomes" id="UP000198814"/>
    </source>
</evidence>
<name>A0A1H8MV35_9PROT</name>
<accession>A0A1H8MV35</accession>
<protein>
    <recommendedName>
        <fullName evidence="3">Type II toxin-antitoxin system RelE/ParE family toxin</fullName>
    </recommendedName>
</protein>